<dbReference type="PANTHER" id="PTHR23326">
    <property type="entry name" value="CCR4 NOT-RELATED"/>
    <property type="match status" value="1"/>
</dbReference>
<dbReference type="Gene3D" id="2.30.30.1020">
    <property type="entry name" value="CCR4-NOT complex subunit 2/3/5, C-terminal domain"/>
    <property type="match status" value="1"/>
</dbReference>
<protein>
    <recommendedName>
        <fullName evidence="17">NOT2_3_5 domain-containing protein</fullName>
    </recommendedName>
</protein>
<evidence type="ECO:0000259" key="13">
    <source>
        <dbReference type="Pfam" id="PF04065"/>
    </source>
</evidence>
<evidence type="ECO:0000259" key="14">
    <source>
        <dbReference type="Pfam" id="PF04153"/>
    </source>
</evidence>
<comment type="similarity">
    <text evidence="3 10">Belongs to the CNOT2/3/5 family.</text>
</comment>
<dbReference type="Proteomes" id="UP000783686">
    <property type="component" value="Unassembled WGS sequence"/>
</dbReference>
<dbReference type="GO" id="GO:0000932">
    <property type="term" value="C:P-body"/>
    <property type="evidence" value="ECO:0007669"/>
    <property type="project" value="UniProtKB-UniRule"/>
</dbReference>
<keyword evidence="11" id="KW-0175">Coiled coil</keyword>
<feature type="domain" description="CCR4-Not complex component Not N-terminal" evidence="13">
    <location>
        <begin position="5"/>
        <end position="247"/>
    </location>
</feature>
<dbReference type="GO" id="GO:2000036">
    <property type="term" value="P:regulation of stem cell population maintenance"/>
    <property type="evidence" value="ECO:0007669"/>
    <property type="project" value="UniProtKB-ARBA"/>
</dbReference>
<evidence type="ECO:0000256" key="11">
    <source>
        <dbReference type="SAM" id="Coils"/>
    </source>
</evidence>
<dbReference type="InterPro" id="IPR007282">
    <property type="entry name" value="NOT2/3/5_C"/>
</dbReference>
<comment type="caution">
    <text evidence="15">The sequence shown here is derived from an EMBL/GenBank/DDBJ whole genome shotgun (WGS) entry which is preliminary data.</text>
</comment>
<dbReference type="GO" id="GO:0030015">
    <property type="term" value="C:CCR4-NOT core complex"/>
    <property type="evidence" value="ECO:0007669"/>
    <property type="project" value="UniProtKB-UniRule"/>
</dbReference>
<evidence type="ECO:0000256" key="9">
    <source>
        <dbReference type="ARBA" id="ARBA00023242"/>
    </source>
</evidence>
<evidence type="ECO:0000256" key="10">
    <source>
        <dbReference type="PIRNR" id="PIRNR005290"/>
    </source>
</evidence>
<dbReference type="Proteomes" id="UP000614601">
    <property type="component" value="Unassembled WGS sequence"/>
</dbReference>
<proteinExistence type="inferred from homology"/>
<evidence type="ECO:0000256" key="12">
    <source>
        <dbReference type="SAM" id="MobiDB-lite"/>
    </source>
</evidence>
<evidence type="ECO:0000256" key="6">
    <source>
        <dbReference type="ARBA" id="ARBA00022553"/>
    </source>
</evidence>
<gene>
    <name evidence="15" type="ORF">BOKJ2_LOCUS9680</name>
</gene>
<accession>A0A811L162</accession>
<evidence type="ECO:0000256" key="2">
    <source>
        <dbReference type="ARBA" id="ARBA00004496"/>
    </source>
</evidence>
<evidence type="ECO:0000256" key="5">
    <source>
        <dbReference type="ARBA" id="ARBA00022491"/>
    </source>
</evidence>
<dbReference type="Pfam" id="PF04065">
    <property type="entry name" value="Not3"/>
    <property type="match status" value="1"/>
</dbReference>
<sequence>MAAEKRKLMVEIDKCFKKIDEGLELFEDMIQKMHEANGENMKEKCQEDLKKEIKKLQRLRDQVKNWQGSNEIKDKEKLNTYRRLIETKMELFKDIERENKTKPHSKIGLSIEEKVDPKEKEKVEVVDWLKAKIRCIQDEIDKTESKLELANSTVSDKKKKNKNKGNKKLNSQEDETETLKKHLERVNFHMDNLEVCMRLLLNEKIRYEDVKNQLMESLDVYVEGLGPDATEDPLDIELDSIYEDLCLTEYIDQLGKVNLSPTDDEKVLDLDKTKPKEIPKASPKLMTASMPHIPTTPRSSFGSHHSLSENQMKTAGSSLPTVPQMKYNAVVKVAGSAAALQTKKVAQEVEKTKFVPYNKLELPGLEVTPDLSPSSAAGDENKKDISLKRQDDLIEIRTKDDTPFTQEYNNHDSFFNSYTAPLDHLARPMSPTNFGISYPTGLTEELFLQQKTETEPETASIQINPFAAYGINQTEKTESQLNVMKQIENAVKNVPTPVDHLRAKNFLAYSPAKTTSVVYPSEMAIEMKTVEYYAKLELETLFFIFYYMEGTFAQRLAARALKSKSWRYHKKFLMWFQRECDPTSITADYECGSYMFFDYERFVIRTRDNFVFEYKYLEQSC</sequence>
<evidence type="ECO:0000256" key="3">
    <source>
        <dbReference type="ARBA" id="ARBA00007682"/>
    </source>
</evidence>
<feature type="coiled-coil region" evidence="11">
    <location>
        <begin position="42"/>
        <end position="76"/>
    </location>
</feature>
<dbReference type="GO" id="GO:0005634">
    <property type="term" value="C:nucleus"/>
    <property type="evidence" value="ECO:0007669"/>
    <property type="project" value="UniProtKB-SubCell"/>
</dbReference>
<dbReference type="EMBL" id="CAJFCW020000004">
    <property type="protein sequence ID" value="CAG9115649.1"/>
    <property type="molecule type" value="Genomic_DNA"/>
</dbReference>
<dbReference type="InterPro" id="IPR007207">
    <property type="entry name" value="Not_N"/>
</dbReference>
<evidence type="ECO:0000256" key="8">
    <source>
        <dbReference type="ARBA" id="ARBA00023163"/>
    </source>
</evidence>
<feature type="region of interest" description="Disordered" evidence="12">
    <location>
        <begin position="152"/>
        <end position="176"/>
    </location>
</feature>
<name>A0A811L162_9BILA</name>
<keyword evidence="5 10" id="KW-0678">Repressor</keyword>
<dbReference type="Pfam" id="PF04153">
    <property type="entry name" value="NOT2_3_5_C"/>
    <property type="match status" value="1"/>
</dbReference>
<keyword evidence="4 10" id="KW-0963">Cytoplasm</keyword>
<feature type="compositionally biased region" description="Basic residues" evidence="12">
    <location>
        <begin position="157"/>
        <end position="167"/>
    </location>
</feature>
<keyword evidence="8 10" id="KW-0804">Transcription</keyword>
<evidence type="ECO:0000313" key="16">
    <source>
        <dbReference type="Proteomes" id="UP000614601"/>
    </source>
</evidence>
<dbReference type="EMBL" id="CAJFDH010000004">
    <property type="protein sequence ID" value="CAD5221908.1"/>
    <property type="molecule type" value="Genomic_DNA"/>
</dbReference>
<feature type="domain" description="NOT2/NOT3/NOT5 C-terminal" evidence="14">
    <location>
        <begin position="495"/>
        <end position="617"/>
    </location>
</feature>
<keyword evidence="16" id="KW-1185">Reference proteome</keyword>
<dbReference type="InterPro" id="IPR038635">
    <property type="entry name" value="CCR4-NOT_su2/3/5_C_sf"/>
</dbReference>
<evidence type="ECO:0000256" key="4">
    <source>
        <dbReference type="ARBA" id="ARBA00022490"/>
    </source>
</evidence>
<organism evidence="15 16">
    <name type="scientific">Bursaphelenchus okinawaensis</name>
    <dbReference type="NCBI Taxonomy" id="465554"/>
    <lineage>
        <taxon>Eukaryota</taxon>
        <taxon>Metazoa</taxon>
        <taxon>Ecdysozoa</taxon>
        <taxon>Nematoda</taxon>
        <taxon>Chromadorea</taxon>
        <taxon>Rhabditida</taxon>
        <taxon>Tylenchina</taxon>
        <taxon>Tylenchomorpha</taxon>
        <taxon>Aphelenchoidea</taxon>
        <taxon>Aphelenchoididae</taxon>
        <taxon>Bursaphelenchus</taxon>
    </lineage>
</organism>
<keyword evidence="6" id="KW-0597">Phosphoprotein</keyword>
<evidence type="ECO:0000256" key="7">
    <source>
        <dbReference type="ARBA" id="ARBA00023015"/>
    </source>
</evidence>
<reference evidence="15" key="1">
    <citation type="submission" date="2020-09" db="EMBL/GenBank/DDBJ databases">
        <authorList>
            <person name="Kikuchi T."/>
        </authorList>
    </citation>
    <scope>NUCLEOTIDE SEQUENCE</scope>
    <source>
        <strain evidence="15">SH1</strain>
    </source>
</reference>
<dbReference type="GO" id="GO:0006355">
    <property type="term" value="P:regulation of DNA-templated transcription"/>
    <property type="evidence" value="ECO:0007669"/>
    <property type="project" value="InterPro"/>
</dbReference>
<keyword evidence="9 10" id="KW-0539">Nucleus</keyword>
<keyword evidence="7 10" id="KW-0805">Transcription regulation</keyword>
<dbReference type="InterPro" id="IPR040168">
    <property type="entry name" value="Not2/3/5"/>
</dbReference>
<comment type="subcellular location">
    <subcellularLocation>
        <location evidence="2 10">Cytoplasm</location>
    </subcellularLocation>
    <subcellularLocation>
        <location evidence="1 10">Nucleus</location>
    </subcellularLocation>
</comment>
<evidence type="ECO:0000313" key="15">
    <source>
        <dbReference type="EMBL" id="CAD5221908.1"/>
    </source>
</evidence>
<dbReference type="OrthoDB" id="293823at2759"/>
<dbReference type="InterPro" id="IPR012270">
    <property type="entry name" value="CCR4-NOT_su3/5"/>
</dbReference>
<evidence type="ECO:0008006" key="17">
    <source>
        <dbReference type="Google" id="ProtNLM"/>
    </source>
</evidence>
<dbReference type="PIRSF" id="PIRSF005290">
    <property type="entry name" value="NOT_su_3_5"/>
    <property type="match status" value="1"/>
</dbReference>
<dbReference type="AlphaFoldDB" id="A0A811L162"/>
<evidence type="ECO:0000256" key="1">
    <source>
        <dbReference type="ARBA" id="ARBA00004123"/>
    </source>
</evidence>